<dbReference type="AlphaFoldDB" id="Q7JP41"/>
<evidence type="ECO:0000256" key="1">
    <source>
        <dbReference type="SAM" id="MobiDB-lite"/>
    </source>
</evidence>
<sequence length="138" mass="14777">MSQSEEQNKDIPSSSNFGNPANNGVNVPDAPARRLFDNTSDESDVSLDNDDKTGAETDGSSSSRGCLKSERSRKDHASTSSTRTVRAPQQVSWSFGAKPATPHSQPPAGLKKENNQKSNSAPAQGYNSFLNLDICANY</sequence>
<dbReference type="WormBase" id="R05F9.1d">
    <property type="protein sequence ID" value="CE04804"/>
    <property type="gene ID" value="WBGene00019888"/>
    <property type="gene designation" value="btbd-10"/>
</dbReference>
<dbReference type="Bgee" id="WBGene00019888">
    <property type="expression patterns" value="Expressed in pharyngeal muscle cell (C elegans) and 4 other cell types or tissues"/>
</dbReference>
<dbReference type="HOGENOM" id="CLU_1697095_0_0_1"/>
<dbReference type="CTD" id="173847"/>
<dbReference type="EMBL" id="BX284602">
    <property type="protein sequence ID" value="CCD69271.2"/>
    <property type="molecule type" value="Genomic_DNA"/>
</dbReference>
<keyword evidence="3" id="KW-1185">Reference proteome</keyword>
<dbReference type="KEGG" id="cel:CELE_R05F9.1"/>
<accession>Q7JP41</accession>
<feature type="compositionally biased region" description="Polar residues" evidence="1">
    <location>
        <begin position="78"/>
        <end position="93"/>
    </location>
</feature>
<dbReference type="UCSC" id="R05F9.1d">
    <property type="organism name" value="c. elegans"/>
</dbReference>
<name>Q7JP41_CAEEL</name>
<feature type="region of interest" description="Disordered" evidence="1">
    <location>
        <begin position="1"/>
        <end position="126"/>
    </location>
</feature>
<organism evidence="2 3">
    <name type="scientific">Caenorhabditis elegans</name>
    <dbReference type="NCBI Taxonomy" id="6239"/>
    <lineage>
        <taxon>Eukaryota</taxon>
        <taxon>Metazoa</taxon>
        <taxon>Ecdysozoa</taxon>
        <taxon>Nematoda</taxon>
        <taxon>Chromadorea</taxon>
        <taxon>Rhabditida</taxon>
        <taxon>Rhabditina</taxon>
        <taxon>Rhabditomorpha</taxon>
        <taxon>Rhabditoidea</taxon>
        <taxon>Rhabditidae</taxon>
        <taxon>Peloderinae</taxon>
        <taxon>Caenorhabditis</taxon>
    </lineage>
</organism>
<feature type="compositionally biased region" description="Polar residues" evidence="1">
    <location>
        <begin position="1"/>
        <end position="25"/>
    </location>
</feature>
<dbReference type="AGR" id="WB:WBGene00019888"/>
<dbReference type="ExpressionAtlas" id="Q7JP41">
    <property type="expression patterns" value="baseline and differential"/>
</dbReference>
<evidence type="ECO:0000313" key="3">
    <source>
        <dbReference type="Proteomes" id="UP000001940"/>
    </source>
</evidence>
<dbReference type="OrthoDB" id="10034757at2759"/>
<feature type="compositionally biased region" description="Basic and acidic residues" evidence="1">
    <location>
        <begin position="67"/>
        <end position="77"/>
    </location>
</feature>
<gene>
    <name evidence="2 4" type="primary">btbd-10</name>
    <name evidence="4" type="synonym">snpc-1.4</name>
    <name evidence="2" type="ORF">CELE_R05F9.1</name>
    <name evidence="4" type="ORF">R05F9.1</name>
</gene>
<proteinExistence type="predicted"/>
<evidence type="ECO:0000313" key="2">
    <source>
        <dbReference type="EMBL" id="CCD69271.2"/>
    </source>
</evidence>
<evidence type="ECO:0000313" key="4">
    <source>
        <dbReference type="WormBase" id="R05F9.1d"/>
    </source>
</evidence>
<dbReference type="GeneID" id="173847"/>
<reference evidence="2 3" key="1">
    <citation type="journal article" date="1998" name="Science">
        <title>Genome sequence of the nematode C. elegans: a platform for investigating biology.</title>
        <authorList>
            <consortium name="The C. elegans sequencing consortium"/>
            <person name="Sulson J.E."/>
            <person name="Waterston R."/>
        </authorList>
    </citation>
    <scope>NUCLEOTIDE SEQUENCE [LARGE SCALE GENOMIC DNA]</scope>
    <source>
        <strain evidence="2 3">Bristol N2</strain>
    </source>
</reference>
<protein>
    <submittedName>
        <fullName evidence="2">BTB domain-containing protein</fullName>
    </submittedName>
</protein>
<dbReference type="Proteomes" id="UP000001940">
    <property type="component" value="Chromosome II"/>
</dbReference>
<feature type="compositionally biased region" description="Polar residues" evidence="1">
    <location>
        <begin position="116"/>
        <end position="126"/>
    </location>
</feature>
<feature type="compositionally biased region" description="Acidic residues" evidence="1">
    <location>
        <begin position="39"/>
        <end position="48"/>
    </location>
</feature>
<dbReference type="RefSeq" id="NP_001367754.1">
    <property type="nucleotide sequence ID" value="NM_001381405.1"/>
</dbReference>